<dbReference type="InterPro" id="IPR018934">
    <property type="entry name" value="RIO_dom"/>
</dbReference>
<comment type="catalytic activity">
    <reaction evidence="12">
        <text>L-seryl-[protein] + ATP = O-phospho-L-seryl-[protein] + ADP + H(+)</text>
        <dbReference type="Rhea" id="RHEA:17989"/>
        <dbReference type="Rhea" id="RHEA-COMP:9863"/>
        <dbReference type="Rhea" id="RHEA-COMP:11604"/>
        <dbReference type="ChEBI" id="CHEBI:15378"/>
        <dbReference type="ChEBI" id="CHEBI:29999"/>
        <dbReference type="ChEBI" id="CHEBI:30616"/>
        <dbReference type="ChEBI" id="CHEBI:83421"/>
        <dbReference type="ChEBI" id="CHEBI:456216"/>
        <dbReference type="EC" id="2.7.11.1"/>
    </reaction>
</comment>
<dbReference type="PANTHER" id="PTHR45852:SF1">
    <property type="entry name" value="SERINE_THREONINE-PROTEIN KINASE RIO2"/>
    <property type="match status" value="1"/>
</dbReference>
<evidence type="ECO:0000313" key="18">
    <source>
        <dbReference type="Proteomes" id="UP000076722"/>
    </source>
</evidence>
<evidence type="ECO:0000256" key="13">
    <source>
        <dbReference type="ARBA" id="ARBA00068353"/>
    </source>
</evidence>
<feature type="compositionally biased region" description="Basic and acidic residues" evidence="15">
    <location>
        <begin position="447"/>
        <end position="457"/>
    </location>
</feature>
<feature type="compositionally biased region" description="Polar residues" evidence="15">
    <location>
        <begin position="391"/>
        <end position="404"/>
    </location>
</feature>
<protein>
    <recommendedName>
        <fullName evidence="13">Serine/threonine-protein kinase RIO2</fullName>
        <ecNumber evidence="3">2.7.11.1</ecNumber>
    </recommendedName>
    <alternativeName>
        <fullName evidence="14">Serine/threonine-protein kinase rio2</fullName>
    </alternativeName>
</protein>
<dbReference type="SMART" id="SM00090">
    <property type="entry name" value="RIO"/>
    <property type="match status" value="1"/>
</dbReference>
<dbReference type="Gene3D" id="1.10.10.10">
    <property type="entry name" value="Winged helix-like DNA-binding domain superfamily/Winged helix DNA-binding domain"/>
    <property type="match status" value="1"/>
</dbReference>
<organism evidence="17 18">
    <name type="scientific">Sistotremastrum niveocremeum HHB9708</name>
    <dbReference type="NCBI Taxonomy" id="1314777"/>
    <lineage>
        <taxon>Eukaryota</taxon>
        <taxon>Fungi</taxon>
        <taxon>Dikarya</taxon>
        <taxon>Basidiomycota</taxon>
        <taxon>Agaricomycotina</taxon>
        <taxon>Agaricomycetes</taxon>
        <taxon>Sistotremastrales</taxon>
        <taxon>Sistotremastraceae</taxon>
        <taxon>Sertulicium</taxon>
        <taxon>Sertulicium niveocremeum</taxon>
    </lineage>
</organism>
<evidence type="ECO:0000256" key="4">
    <source>
        <dbReference type="ARBA" id="ARBA00022527"/>
    </source>
</evidence>
<comment type="cofactor">
    <cofactor evidence="1">
        <name>Mg(2+)</name>
        <dbReference type="ChEBI" id="CHEBI:18420"/>
    </cofactor>
</comment>
<evidence type="ECO:0000256" key="11">
    <source>
        <dbReference type="ARBA" id="ARBA00047899"/>
    </source>
</evidence>
<comment type="similarity">
    <text evidence="2">Belongs to the protein kinase superfamily. RIO-type Ser/Thr kinase family.</text>
</comment>
<keyword evidence="6" id="KW-0479">Metal-binding</keyword>
<dbReference type="OrthoDB" id="10258631at2759"/>
<keyword evidence="4" id="KW-0723">Serine/threonine-protein kinase</keyword>
<evidence type="ECO:0000256" key="8">
    <source>
        <dbReference type="ARBA" id="ARBA00022777"/>
    </source>
</evidence>
<keyword evidence="18" id="KW-1185">Reference proteome</keyword>
<dbReference type="Gene3D" id="1.10.510.10">
    <property type="entry name" value="Transferase(Phosphotransferase) domain 1"/>
    <property type="match status" value="1"/>
</dbReference>
<dbReference type="InterPro" id="IPR000687">
    <property type="entry name" value="RIO_kinase"/>
</dbReference>
<dbReference type="InterPro" id="IPR011009">
    <property type="entry name" value="Kinase-like_dom_sf"/>
</dbReference>
<feature type="compositionally biased region" description="Basic residues" evidence="15">
    <location>
        <begin position="458"/>
        <end position="473"/>
    </location>
</feature>
<evidence type="ECO:0000256" key="2">
    <source>
        <dbReference type="ARBA" id="ARBA00009196"/>
    </source>
</evidence>
<dbReference type="GO" id="GO:0030490">
    <property type="term" value="P:maturation of SSU-rRNA"/>
    <property type="evidence" value="ECO:0007669"/>
    <property type="project" value="TreeGrafter"/>
</dbReference>
<dbReference type="PANTHER" id="PTHR45852">
    <property type="entry name" value="SER/THR-PROTEIN KINASE RIO2"/>
    <property type="match status" value="1"/>
</dbReference>
<dbReference type="InterPro" id="IPR018935">
    <property type="entry name" value="RIO_kinase_CS"/>
</dbReference>
<dbReference type="GO" id="GO:0030688">
    <property type="term" value="C:preribosome, small subunit precursor"/>
    <property type="evidence" value="ECO:0007669"/>
    <property type="project" value="TreeGrafter"/>
</dbReference>
<dbReference type="EC" id="2.7.11.1" evidence="3"/>
<sequence length="489" mass="55112">MKLDVNDIRYITSEEFRVLTAVEMGSKNHEVVPSSLITQISGLRNGGVNKHLGSLAKRNLIARVQNTKYDGYRLTYGGYDYLAMRALSKRNSIHSVGNQIGVGKESDIYVVADEEGKQMVLKLHRLGRTSFRTIKTNRDYMGKRKSASWMYMSRLGAQKEWAFMKILYEHGFPVPKPIDQARHCIVMELMDAFPLRQINEVASPGQLYSELMDLIVRFAHSGLIHGDFNEFNILIREDTGKAVVIDFPQMVSTSHENAEWYFNRDVECIRTFFRRRFRYESAIYPKFRSTLNEPGAGDFQLDVIVAASGFSKQDMKALEEYIENTRENEDGSDDDEESEEEEADESVSEEDAETGGSEAADGSDRTDREEAAGDVSSSSIPQDLDEDPQVPRSSCPSPSDSLVRQTAALGLRTPSPPGKHPTHVSRPQPLAFDKTDSLKETVSAEVSKCRARDESKYHARRSTKRMGRARGSKAKQDTRVKADTSGFWD</sequence>
<feature type="region of interest" description="Disordered" evidence="15">
    <location>
        <begin position="324"/>
        <end position="489"/>
    </location>
</feature>
<comment type="catalytic activity">
    <reaction evidence="11">
        <text>L-threonyl-[protein] + ATP = O-phospho-L-threonyl-[protein] + ADP + H(+)</text>
        <dbReference type="Rhea" id="RHEA:46608"/>
        <dbReference type="Rhea" id="RHEA-COMP:11060"/>
        <dbReference type="Rhea" id="RHEA-COMP:11605"/>
        <dbReference type="ChEBI" id="CHEBI:15378"/>
        <dbReference type="ChEBI" id="CHEBI:30013"/>
        <dbReference type="ChEBI" id="CHEBI:30616"/>
        <dbReference type="ChEBI" id="CHEBI:61977"/>
        <dbReference type="ChEBI" id="CHEBI:456216"/>
        <dbReference type="EC" id="2.7.11.1"/>
    </reaction>
</comment>
<evidence type="ECO:0000256" key="7">
    <source>
        <dbReference type="ARBA" id="ARBA00022741"/>
    </source>
</evidence>
<feature type="domain" description="RIO kinase" evidence="16">
    <location>
        <begin position="65"/>
        <end position="293"/>
    </location>
</feature>
<evidence type="ECO:0000256" key="10">
    <source>
        <dbReference type="ARBA" id="ARBA00022842"/>
    </source>
</evidence>
<dbReference type="SUPFAM" id="SSF56112">
    <property type="entry name" value="Protein kinase-like (PK-like)"/>
    <property type="match status" value="1"/>
</dbReference>
<accession>A0A164UBX1</accession>
<evidence type="ECO:0000256" key="15">
    <source>
        <dbReference type="SAM" id="MobiDB-lite"/>
    </source>
</evidence>
<dbReference type="CDD" id="cd05144">
    <property type="entry name" value="RIO2_C"/>
    <property type="match status" value="1"/>
</dbReference>
<gene>
    <name evidence="17" type="ORF">SISNIDRAFT_486024</name>
</gene>
<dbReference type="FunFam" id="3.30.200.20:FF:000052">
    <property type="entry name" value="Serine/threonine-protein kinase RIO2"/>
    <property type="match status" value="1"/>
</dbReference>
<dbReference type="AlphaFoldDB" id="A0A164UBX1"/>
<dbReference type="Gene3D" id="3.30.200.20">
    <property type="entry name" value="Phosphorylase Kinase, domain 1"/>
    <property type="match status" value="1"/>
</dbReference>
<feature type="compositionally biased region" description="Acidic residues" evidence="15">
    <location>
        <begin position="330"/>
        <end position="353"/>
    </location>
</feature>
<dbReference type="Pfam" id="PF09202">
    <property type="entry name" value="Rio2_N"/>
    <property type="match status" value="1"/>
</dbReference>
<dbReference type="InterPro" id="IPR015285">
    <property type="entry name" value="RIO2_wHTH_N"/>
</dbReference>
<dbReference type="InterPro" id="IPR036388">
    <property type="entry name" value="WH-like_DNA-bd_sf"/>
</dbReference>
<keyword evidence="7" id="KW-0547">Nucleotide-binding</keyword>
<keyword evidence="10" id="KW-0460">Magnesium</keyword>
<dbReference type="GO" id="GO:0005829">
    <property type="term" value="C:cytosol"/>
    <property type="evidence" value="ECO:0007669"/>
    <property type="project" value="TreeGrafter"/>
</dbReference>
<dbReference type="STRING" id="1314777.A0A164UBX1"/>
<evidence type="ECO:0000256" key="1">
    <source>
        <dbReference type="ARBA" id="ARBA00001946"/>
    </source>
</evidence>
<evidence type="ECO:0000256" key="14">
    <source>
        <dbReference type="ARBA" id="ARBA00068837"/>
    </source>
</evidence>
<evidence type="ECO:0000256" key="3">
    <source>
        <dbReference type="ARBA" id="ARBA00012513"/>
    </source>
</evidence>
<dbReference type="GO" id="GO:0046872">
    <property type="term" value="F:metal ion binding"/>
    <property type="evidence" value="ECO:0007669"/>
    <property type="project" value="UniProtKB-KW"/>
</dbReference>
<evidence type="ECO:0000256" key="6">
    <source>
        <dbReference type="ARBA" id="ARBA00022723"/>
    </source>
</evidence>
<evidence type="ECO:0000256" key="9">
    <source>
        <dbReference type="ARBA" id="ARBA00022840"/>
    </source>
</evidence>
<dbReference type="SUPFAM" id="SSF46785">
    <property type="entry name" value="Winged helix' DNA-binding domain"/>
    <property type="match status" value="1"/>
</dbReference>
<dbReference type="FunFam" id="1.10.10.10:FF:000053">
    <property type="entry name" value="Serine/threonine-protein kinase RIO2"/>
    <property type="match status" value="1"/>
</dbReference>
<evidence type="ECO:0000259" key="16">
    <source>
        <dbReference type="SMART" id="SM00090"/>
    </source>
</evidence>
<keyword evidence="5" id="KW-0808">Transferase</keyword>
<keyword evidence="8" id="KW-0418">Kinase</keyword>
<dbReference type="InterPro" id="IPR036390">
    <property type="entry name" value="WH_DNA-bd_sf"/>
</dbReference>
<reference evidence="17 18" key="1">
    <citation type="journal article" date="2016" name="Mol. Biol. Evol.">
        <title>Comparative Genomics of Early-Diverging Mushroom-Forming Fungi Provides Insights into the Origins of Lignocellulose Decay Capabilities.</title>
        <authorList>
            <person name="Nagy L.G."/>
            <person name="Riley R."/>
            <person name="Tritt A."/>
            <person name="Adam C."/>
            <person name="Daum C."/>
            <person name="Floudas D."/>
            <person name="Sun H."/>
            <person name="Yadav J.S."/>
            <person name="Pangilinan J."/>
            <person name="Larsson K.H."/>
            <person name="Matsuura K."/>
            <person name="Barry K."/>
            <person name="Labutti K."/>
            <person name="Kuo R."/>
            <person name="Ohm R.A."/>
            <person name="Bhattacharya S.S."/>
            <person name="Shirouzu T."/>
            <person name="Yoshinaga Y."/>
            <person name="Martin F.M."/>
            <person name="Grigoriev I.V."/>
            <person name="Hibbett D.S."/>
        </authorList>
    </citation>
    <scope>NUCLEOTIDE SEQUENCE [LARGE SCALE GENOMIC DNA]</scope>
    <source>
        <strain evidence="17 18">HHB9708</strain>
    </source>
</reference>
<evidence type="ECO:0000256" key="5">
    <source>
        <dbReference type="ARBA" id="ARBA00022679"/>
    </source>
</evidence>
<dbReference type="InterPro" id="IPR030484">
    <property type="entry name" value="Rio2"/>
</dbReference>
<dbReference type="Proteomes" id="UP000076722">
    <property type="component" value="Unassembled WGS sequence"/>
</dbReference>
<dbReference type="GO" id="GO:0004674">
    <property type="term" value="F:protein serine/threonine kinase activity"/>
    <property type="evidence" value="ECO:0007669"/>
    <property type="project" value="UniProtKB-KW"/>
</dbReference>
<dbReference type="GO" id="GO:0005634">
    <property type="term" value="C:nucleus"/>
    <property type="evidence" value="ECO:0007669"/>
    <property type="project" value="TreeGrafter"/>
</dbReference>
<feature type="compositionally biased region" description="Basic and acidic residues" evidence="15">
    <location>
        <begin position="362"/>
        <end position="371"/>
    </location>
</feature>
<evidence type="ECO:0000313" key="17">
    <source>
        <dbReference type="EMBL" id="KZS93093.1"/>
    </source>
</evidence>
<name>A0A164UBX1_9AGAM</name>
<dbReference type="GO" id="GO:0005524">
    <property type="term" value="F:ATP binding"/>
    <property type="evidence" value="ECO:0007669"/>
    <property type="project" value="UniProtKB-KW"/>
</dbReference>
<proteinExistence type="inferred from homology"/>
<evidence type="ECO:0000256" key="12">
    <source>
        <dbReference type="ARBA" id="ARBA00048679"/>
    </source>
</evidence>
<dbReference type="PROSITE" id="PS01245">
    <property type="entry name" value="RIO1"/>
    <property type="match status" value="1"/>
</dbReference>
<dbReference type="EMBL" id="KV419408">
    <property type="protein sequence ID" value="KZS93093.1"/>
    <property type="molecule type" value="Genomic_DNA"/>
</dbReference>
<keyword evidence="9" id="KW-0067">ATP-binding</keyword>
<dbReference type="Pfam" id="PF01163">
    <property type="entry name" value="RIO1"/>
    <property type="match status" value="1"/>
</dbReference>